<gene>
    <name evidence="11" type="ORF">D3272_01910</name>
</gene>
<evidence type="ECO:0000256" key="5">
    <source>
        <dbReference type="ARBA" id="ARBA00022989"/>
    </source>
</evidence>
<dbReference type="InterPro" id="IPR037185">
    <property type="entry name" value="EmrE-like"/>
</dbReference>
<dbReference type="Gene3D" id="1.10.3730.20">
    <property type="match status" value="1"/>
</dbReference>
<evidence type="ECO:0000256" key="8">
    <source>
        <dbReference type="ARBA" id="ARBA00039168"/>
    </source>
</evidence>
<evidence type="ECO:0000256" key="3">
    <source>
        <dbReference type="ARBA" id="ARBA00022475"/>
    </source>
</evidence>
<keyword evidence="3" id="KW-1003">Cell membrane</keyword>
<dbReference type="GO" id="GO:1990961">
    <property type="term" value="P:xenobiotic detoxification by transmembrane export across the plasma membrane"/>
    <property type="evidence" value="ECO:0007669"/>
    <property type="project" value="UniProtKB-ARBA"/>
</dbReference>
<dbReference type="SUPFAM" id="SSF103481">
    <property type="entry name" value="Multidrug resistance efflux transporter EmrE"/>
    <property type="match status" value="1"/>
</dbReference>
<keyword evidence="12" id="KW-1185">Reference proteome</keyword>
<keyword evidence="6 10" id="KW-0472">Membrane</keyword>
<comment type="similarity">
    <text evidence="7">Belongs to the drug/metabolite transporter (DMT) superfamily. Small multidrug resistance (SMR) (TC 2.A.7.1) family. Gdx/SugE subfamily.</text>
</comment>
<reference evidence="11 12" key="2">
    <citation type="submission" date="2019-02" db="EMBL/GenBank/DDBJ databases">
        <title>'Lichenibacterium ramalinii' gen. nov. sp. nov., 'Lichenibacterium minor' gen. nov. sp. nov.</title>
        <authorList>
            <person name="Pankratov T."/>
        </authorList>
    </citation>
    <scope>NUCLEOTIDE SEQUENCE [LARGE SCALE GENOMIC DNA]</scope>
    <source>
        <strain evidence="11 12">RmlP001</strain>
    </source>
</reference>
<dbReference type="RefSeq" id="WP_129217464.1">
    <property type="nucleotide sequence ID" value="NZ_QYBC01000001.1"/>
</dbReference>
<dbReference type="Proteomes" id="UP000289411">
    <property type="component" value="Unassembled WGS sequence"/>
</dbReference>
<dbReference type="PANTHER" id="PTHR30561:SF0">
    <property type="entry name" value="GUANIDINIUM EXPORTER"/>
    <property type="match status" value="1"/>
</dbReference>
<evidence type="ECO:0000256" key="1">
    <source>
        <dbReference type="ARBA" id="ARBA00004651"/>
    </source>
</evidence>
<dbReference type="OrthoDB" id="9808638at2"/>
<dbReference type="EMBL" id="QYBC01000001">
    <property type="protein sequence ID" value="RYB07894.1"/>
    <property type="molecule type" value="Genomic_DNA"/>
</dbReference>
<keyword evidence="2" id="KW-0813">Transport</keyword>
<keyword evidence="5 10" id="KW-1133">Transmembrane helix</keyword>
<feature type="transmembrane region" description="Helical" evidence="10">
    <location>
        <begin position="89"/>
        <end position="107"/>
    </location>
</feature>
<evidence type="ECO:0000256" key="10">
    <source>
        <dbReference type="SAM" id="Phobius"/>
    </source>
</evidence>
<dbReference type="GO" id="GO:0005886">
    <property type="term" value="C:plasma membrane"/>
    <property type="evidence" value="ECO:0007669"/>
    <property type="project" value="UniProtKB-SubCell"/>
</dbReference>
<evidence type="ECO:0000313" key="12">
    <source>
        <dbReference type="Proteomes" id="UP000289411"/>
    </source>
</evidence>
<proteinExistence type="inferred from homology"/>
<evidence type="ECO:0000256" key="4">
    <source>
        <dbReference type="ARBA" id="ARBA00022692"/>
    </source>
</evidence>
<evidence type="ECO:0000256" key="6">
    <source>
        <dbReference type="ARBA" id="ARBA00023136"/>
    </source>
</evidence>
<dbReference type="FunFam" id="1.10.3730.20:FF:000001">
    <property type="entry name" value="Quaternary ammonium compound resistance transporter SugE"/>
    <property type="match status" value="1"/>
</dbReference>
<organism evidence="11 12">
    <name type="scientific">Lichenibacterium ramalinae</name>
    <dbReference type="NCBI Taxonomy" id="2316527"/>
    <lineage>
        <taxon>Bacteria</taxon>
        <taxon>Pseudomonadati</taxon>
        <taxon>Pseudomonadota</taxon>
        <taxon>Alphaproteobacteria</taxon>
        <taxon>Hyphomicrobiales</taxon>
        <taxon>Lichenihabitantaceae</taxon>
        <taxon>Lichenibacterium</taxon>
    </lineage>
</organism>
<sequence length="110" mass="10983">MGPAGAWATLAVAGLLEVVWSYAMKRSDGFTRFWPAVVTVVAAAASFLLLAAALRSLPLGTAYAAWTGIGALGAFALGILVLGEPATALRIGSALLILAGIVGLKAASGE</sequence>
<feature type="transmembrane region" description="Helical" evidence="10">
    <location>
        <begin position="6"/>
        <end position="24"/>
    </location>
</feature>
<keyword evidence="4 9" id="KW-0812">Transmembrane</keyword>
<dbReference type="PANTHER" id="PTHR30561">
    <property type="entry name" value="SMR FAMILY PROTON-DEPENDENT DRUG EFFLUX TRANSPORTER SUGE"/>
    <property type="match status" value="1"/>
</dbReference>
<dbReference type="GO" id="GO:0022857">
    <property type="term" value="F:transmembrane transporter activity"/>
    <property type="evidence" value="ECO:0007669"/>
    <property type="project" value="InterPro"/>
</dbReference>
<reference evidence="11 12" key="1">
    <citation type="submission" date="2018-09" db="EMBL/GenBank/DDBJ databases">
        <authorList>
            <person name="Grouzdev D.S."/>
            <person name="Krutkina M.S."/>
        </authorList>
    </citation>
    <scope>NUCLEOTIDE SEQUENCE [LARGE SCALE GENOMIC DNA]</scope>
    <source>
        <strain evidence="11 12">RmlP001</strain>
    </source>
</reference>
<comment type="subcellular location">
    <subcellularLocation>
        <location evidence="1 9">Cell membrane</location>
        <topology evidence="1 9">Multi-pass membrane protein</topology>
    </subcellularLocation>
</comment>
<feature type="transmembrane region" description="Helical" evidence="10">
    <location>
        <begin position="36"/>
        <end position="57"/>
    </location>
</feature>
<feature type="transmembrane region" description="Helical" evidence="10">
    <location>
        <begin position="63"/>
        <end position="82"/>
    </location>
</feature>
<accession>A0A4Q2RIP9</accession>
<name>A0A4Q2RIP9_9HYPH</name>
<dbReference type="InterPro" id="IPR045324">
    <property type="entry name" value="Small_multidrug_res"/>
</dbReference>
<evidence type="ECO:0000256" key="9">
    <source>
        <dbReference type="RuleBase" id="RU003942"/>
    </source>
</evidence>
<dbReference type="Pfam" id="PF00893">
    <property type="entry name" value="Multi_Drug_Res"/>
    <property type="match status" value="1"/>
</dbReference>
<evidence type="ECO:0000313" key="11">
    <source>
        <dbReference type="EMBL" id="RYB07894.1"/>
    </source>
</evidence>
<dbReference type="InterPro" id="IPR000390">
    <property type="entry name" value="Small_drug/metabolite_transptr"/>
</dbReference>
<dbReference type="AlphaFoldDB" id="A0A4Q2RIP9"/>
<protein>
    <recommendedName>
        <fullName evidence="8">Guanidinium exporter</fullName>
    </recommendedName>
</protein>
<comment type="caution">
    <text evidence="11">The sequence shown here is derived from an EMBL/GenBank/DDBJ whole genome shotgun (WGS) entry which is preliminary data.</text>
</comment>
<evidence type="ECO:0000256" key="7">
    <source>
        <dbReference type="ARBA" id="ARBA00038151"/>
    </source>
</evidence>
<evidence type="ECO:0000256" key="2">
    <source>
        <dbReference type="ARBA" id="ARBA00022448"/>
    </source>
</evidence>